<evidence type="ECO:0000256" key="4">
    <source>
        <dbReference type="SAM" id="MobiDB-lite"/>
    </source>
</evidence>
<dbReference type="PANTHER" id="PTHR22939">
    <property type="entry name" value="SERINE PROTEASE FAMILY S1C HTRA-RELATED"/>
    <property type="match status" value="1"/>
</dbReference>
<evidence type="ECO:0000259" key="5">
    <source>
        <dbReference type="PROSITE" id="PS50106"/>
    </source>
</evidence>
<dbReference type="GO" id="GO:0004252">
    <property type="term" value="F:serine-type endopeptidase activity"/>
    <property type="evidence" value="ECO:0007669"/>
    <property type="project" value="InterPro"/>
</dbReference>
<dbReference type="SMART" id="SM00228">
    <property type="entry name" value="PDZ"/>
    <property type="match status" value="1"/>
</dbReference>
<dbReference type="HOGENOM" id="CLU_020120_1_2_3"/>
<organism evidence="6 7">
    <name type="scientific">Chroococcidiopsis thermalis (strain PCC 7203)</name>
    <dbReference type="NCBI Taxonomy" id="251229"/>
    <lineage>
        <taxon>Bacteria</taxon>
        <taxon>Bacillati</taxon>
        <taxon>Cyanobacteriota</taxon>
        <taxon>Cyanophyceae</taxon>
        <taxon>Chroococcidiopsidales</taxon>
        <taxon>Chroococcidiopsidaceae</taxon>
        <taxon>Chroococcidiopsis</taxon>
    </lineage>
</organism>
<sequence>MSSRQRNIESRPEPQERKPRRLQLDGTEKTPGSNRNGFGGYFFGNTGNLVKTNLVGLVRKSLSDKVGGDRWRLSGTAGRKALTLISGVLCVSLSSCAAITEPFRQSQAQQTPIAPSPVAPTPGTPRAALPSVSDPNFVVAAVQKVGPAVVRINASRTVRRQLPEAFEDPLFRRFFGVPEAQPRERIVRGTGSGFIISANGQILTNAHVVNGADRVSVTLKDGRTLEGKVLGEDPVTDIAVIQVQSNNLPVVEIGNSDELQPGEWVIAIGNPLGLDNTVTAGIVSATDRSASDIGVTDKRIGFIQTDAAINPGNSGGPLLNSRGEVIGMNTAIIQGAQGLGFSIPINAVQRISKQLIATGSVQHPYLGVQMVTLTPEIRQQLEVESQGQIQIPAESGVLVVRVVPNSPAAAAGIRSGDVIQSINNQPVSKTDQVQQIVEQSSVGTQVSVQVQRNGKTAQLSVKLANLPVQRES</sequence>
<name>K9U7Z3_CHRTP</name>
<dbReference type="InterPro" id="IPR043504">
    <property type="entry name" value="Peptidase_S1_PA_chymotrypsin"/>
</dbReference>
<dbReference type="NCBIfam" id="NF041521">
    <property type="entry name" value="HhoA_HhoB_HtrA"/>
    <property type="match status" value="1"/>
</dbReference>
<keyword evidence="3 6" id="KW-0378">Hydrolase</keyword>
<gene>
    <name evidence="6" type="ORF">Chro_5610</name>
</gene>
<dbReference type="InterPro" id="IPR009003">
    <property type="entry name" value="Peptidase_S1_PA"/>
</dbReference>
<dbReference type="AlphaFoldDB" id="K9U7Z3"/>
<comment type="similarity">
    <text evidence="1">Belongs to the peptidase S1C family.</text>
</comment>
<feature type="region of interest" description="Disordered" evidence="4">
    <location>
        <begin position="104"/>
        <end position="125"/>
    </location>
</feature>
<dbReference type="InParanoid" id="K9U7Z3"/>
<dbReference type="InterPro" id="IPR001940">
    <property type="entry name" value="Peptidase_S1C"/>
</dbReference>
<feature type="compositionally biased region" description="Polar residues" evidence="4">
    <location>
        <begin position="104"/>
        <end position="113"/>
    </location>
</feature>
<dbReference type="PROSITE" id="PS50106">
    <property type="entry name" value="PDZ"/>
    <property type="match status" value="1"/>
</dbReference>
<dbReference type="InterPro" id="IPR001478">
    <property type="entry name" value="PDZ"/>
</dbReference>
<dbReference type="SUPFAM" id="SSF50494">
    <property type="entry name" value="Trypsin-like serine proteases"/>
    <property type="match status" value="1"/>
</dbReference>
<dbReference type="InterPro" id="IPR048172">
    <property type="entry name" value="HhoA_HhoB_HtrA-like"/>
</dbReference>
<dbReference type="EC" id="3.4.21.108" evidence="6"/>
<feature type="domain" description="PDZ" evidence="5">
    <location>
        <begin position="370"/>
        <end position="454"/>
    </location>
</feature>
<evidence type="ECO:0000313" key="6">
    <source>
        <dbReference type="EMBL" id="AFY90965.1"/>
    </source>
</evidence>
<feature type="compositionally biased region" description="Basic and acidic residues" evidence="4">
    <location>
        <begin position="1"/>
        <end position="28"/>
    </location>
</feature>
<evidence type="ECO:0000256" key="3">
    <source>
        <dbReference type="ARBA" id="ARBA00022801"/>
    </source>
</evidence>
<dbReference type="RefSeq" id="WP_015157502.1">
    <property type="nucleotide sequence ID" value="NC_019695.1"/>
</dbReference>
<dbReference type="SUPFAM" id="SSF50156">
    <property type="entry name" value="PDZ domain-like"/>
    <property type="match status" value="1"/>
</dbReference>
<evidence type="ECO:0000256" key="1">
    <source>
        <dbReference type="ARBA" id="ARBA00010541"/>
    </source>
</evidence>
<dbReference type="KEGG" id="cthe:Chro_5610"/>
<dbReference type="PRINTS" id="PR00834">
    <property type="entry name" value="PROTEASES2C"/>
</dbReference>
<dbReference type="InterPro" id="IPR036034">
    <property type="entry name" value="PDZ_sf"/>
</dbReference>
<dbReference type="Gene3D" id="2.40.10.10">
    <property type="entry name" value="Trypsin-like serine proteases"/>
    <property type="match status" value="2"/>
</dbReference>
<feature type="compositionally biased region" description="Pro residues" evidence="4">
    <location>
        <begin position="114"/>
        <end position="123"/>
    </location>
</feature>
<dbReference type="FunCoup" id="K9U7Z3">
    <property type="interactions" value="556"/>
</dbReference>
<dbReference type="EMBL" id="CP003597">
    <property type="protein sequence ID" value="AFY90965.1"/>
    <property type="molecule type" value="Genomic_DNA"/>
</dbReference>
<reference evidence="6 7" key="1">
    <citation type="submission" date="2012-06" db="EMBL/GenBank/DDBJ databases">
        <title>Finished chromosome of genome of Chroococcidiopsis thermalis PCC 7203.</title>
        <authorList>
            <consortium name="US DOE Joint Genome Institute"/>
            <person name="Gugger M."/>
            <person name="Coursin T."/>
            <person name="Rippka R."/>
            <person name="Tandeau De Marsac N."/>
            <person name="Huntemann M."/>
            <person name="Wei C.-L."/>
            <person name="Han J."/>
            <person name="Detter J.C."/>
            <person name="Han C."/>
            <person name="Tapia R."/>
            <person name="Davenport K."/>
            <person name="Daligault H."/>
            <person name="Erkkila T."/>
            <person name="Gu W."/>
            <person name="Munk A.C.C."/>
            <person name="Teshima H."/>
            <person name="Xu Y."/>
            <person name="Chain P."/>
            <person name="Chen A."/>
            <person name="Krypides N."/>
            <person name="Mavromatis K."/>
            <person name="Markowitz V."/>
            <person name="Szeto E."/>
            <person name="Ivanova N."/>
            <person name="Mikhailova N."/>
            <person name="Ovchinnikova G."/>
            <person name="Pagani I."/>
            <person name="Pati A."/>
            <person name="Goodwin L."/>
            <person name="Peters L."/>
            <person name="Pitluck S."/>
            <person name="Woyke T."/>
            <person name="Kerfeld C."/>
        </authorList>
    </citation>
    <scope>NUCLEOTIDE SEQUENCE [LARGE SCALE GENOMIC DNA]</scope>
    <source>
        <strain evidence="6 7">PCC 7203</strain>
    </source>
</reference>
<evidence type="ECO:0000256" key="2">
    <source>
        <dbReference type="ARBA" id="ARBA00022670"/>
    </source>
</evidence>
<dbReference type="Proteomes" id="UP000010384">
    <property type="component" value="Chromosome"/>
</dbReference>
<accession>K9U7Z3</accession>
<dbReference type="PANTHER" id="PTHR22939:SF129">
    <property type="entry name" value="SERINE PROTEASE HTRA2, MITOCHONDRIAL"/>
    <property type="match status" value="1"/>
</dbReference>
<dbReference type="GO" id="GO:0006508">
    <property type="term" value="P:proteolysis"/>
    <property type="evidence" value="ECO:0007669"/>
    <property type="project" value="UniProtKB-KW"/>
</dbReference>
<dbReference type="Pfam" id="PF13180">
    <property type="entry name" value="PDZ_2"/>
    <property type="match status" value="1"/>
</dbReference>
<keyword evidence="7" id="KW-1185">Reference proteome</keyword>
<protein>
    <submittedName>
        <fullName evidence="6">HtrA2 peptidase</fullName>
        <ecNumber evidence="6">3.4.21.108</ecNumber>
    </submittedName>
</protein>
<evidence type="ECO:0000313" key="7">
    <source>
        <dbReference type="Proteomes" id="UP000010384"/>
    </source>
</evidence>
<dbReference type="STRING" id="251229.Chro_5610"/>
<proteinExistence type="inferred from homology"/>
<dbReference type="Pfam" id="PF13365">
    <property type="entry name" value="Trypsin_2"/>
    <property type="match status" value="1"/>
</dbReference>
<dbReference type="Gene3D" id="2.30.42.10">
    <property type="match status" value="1"/>
</dbReference>
<dbReference type="eggNOG" id="COG0265">
    <property type="taxonomic scope" value="Bacteria"/>
</dbReference>
<feature type="region of interest" description="Disordered" evidence="4">
    <location>
        <begin position="1"/>
        <end position="37"/>
    </location>
</feature>
<keyword evidence="2" id="KW-0645">Protease</keyword>
<dbReference type="OrthoDB" id="9807133at2"/>